<dbReference type="PROSITE" id="PS51762">
    <property type="entry name" value="GH16_2"/>
    <property type="match status" value="1"/>
</dbReference>
<comment type="caution">
    <text evidence="4">The sequence shown here is derived from an EMBL/GenBank/DDBJ whole genome shotgun (WGS) entry which is preliminary data.</text>
</comment>
<dbReference type="GO" id="GO:0004553">
    <property type="term" value="F:hydrolase activity, hydrolyzing O-glycosyl compounds"/>
    <property type="evidence" value="ECO:0007669"/>
    <property type="project" value="InterPro"/>
</dbReference>
<dbReference type="Pfam" id="PF00722">
    <property type="entry name" value="Glyco_hydro_16"/>
    <property type="match status" value="1"/>
</dbReference>
<dbReference type="AlphaFoldDB" id="A0A9W4SQB3"/>
<dbReference type="PANTHER" id="PTHR10963:SF68">
    <property type="entry name" value="GLYCOSIDASE CRH1-RELATED"/>
    <property type="match status" value="1"/>
</dbReference>
<proteinExistence type="predicted"/>
<feature type="chain" id="PRO_5040988329" evidence="2">
    <location>
        <begin position="23"/>
        <end position="412"/>
    </location>
</feature>
<dbReference type="EMBL" id="CAMKVN010001525">
    <property type="protein sequence ID" value="CAI2176608.1"/>
    <property type="molecule type" value="Genomic_DNA"/>
</dbReference>
<dbReference type="Proteomes" id="UP001153678">
    <property type="component" value="Unassembled WGS sequence"/>
</dbReference>
<evidence type="ECO:0000256" key="2">
    <source>
        <dbReference type="SAM" id="SignalP"/>
    </source>
</evidence>
<keyword evidence="1" id="KW-0812">Transmembrane</keyword>
<feature type="transmembrane region" description="Helical" evidence="1">
    <location>
        <begin position="375"/>
        <end position="396"/>
    </location>
</feature>
<dbReference type="GO" id="GO:0005975">
    <property type="term" value="P:carbohydrate metabolic process"/>
    <property type="evidence" value="ECO:0007669"/>
    <property type="project" value="InterPro"/>
</dbReference>
<protein>
    <submittedName>
        <fullName evidence="4">11059_t:CDS:1</fullName>
    </submittedName>
</protein>
<dbReference type="Gene3D" id="2.60.120.200">
    <property type="match status" value="1"/>
</dbReference>
<dbReference type="SUPFAM" id="SSF49899">
    <property type="entry name" value="Concanavalin A-like lectins/glucanases"/>
    <property type="match status" value="1"/>
</dbReference>
<dbReference type="GO" id="GO:0009277">
    <property type="term" value="C:fungal-type cell wall"/>
    <property type="evidence" value="ECO:0007669"/>
    <property type="project" value="TreeGrafter"/>
</dbReference>
<evidence type="ECO:0000313" key="4">
    <source>
        <dbReference type="EMBL" id="CAI2176608.1"/>
    </source>
</evidence>
<organism evidence="4 5">
    <name type="scientific">Funneliformis geosporum</name>
    <dbReference type="NCBI Taxonomy" id="1117311"/>
    <lineage>
        <taxon>Eukaryota</taxon>
        <taxon>Fungi</taxon>
        <taxon>Fungi incertae sedis</taxon>
        <taxon>Mucoromycota</taxon>
        <taxon>Glomeromycotina</taxon>
        <taxon>Glomeromycetes</taxon>
        <taxon>Glomerales</taxon>
        <taxon>Glomeraceae</taxon>
        <taxon>Funneliformis</taxon>
    </lineage>
</organism>
<dbReference type="InterPro" id="IPR000757">
    <property type="entry name" value="Beta-glucanase-like"/>
</dbReference>
<dbReference type="InterPro" id="IPR050546">
    <property type="entry name" value="Glycosyl_Hydrlase_16"/>
</dbReference>
<feature type="signal peptide" evidence="2">
    <location>
        <begin position="1"/>
        <end position="22"/>
    </location>
</feature>
<name>A0A9W4SQB3_9GLOM</name>
<keyword evidence="2" id="KW-0732">Signal</keyword>
<dbReference type="OrthoDB" id="4781at2759"/>
<keyword evidence="1" id="KW-1133">Transmembrane helix</keyword>
<evidence type="ECO:0000256" key="1">
    <source>
        <dbReference type="SAM" id="Phobius"/>
    </source>
</evidence>
<keyword evidence="5" id="KW-1185">Reference proteome</keyword>
<dbReference type="GO" id="GO:0016757">
    <property type="term" value="F:glycosyltransferase activity"/>
    <property type="evidence" value="ECO:0007669"/>
    <property type="project" value="TreeGrafter"/>
</dbReference>
<gene>
    <name evidence="4" type="ORF">FWILDA_LOCUS7667</name>
</gene>
<dbReference type="PANTHER" id="PTHR10963">
    <property type="entry name" value="GLYCOSYL HYDROLASE-RELATED"/>
    <property type="match status" value="1"/>
</dbReference>
<feature type="domain" description="GH16" evidence="3">
    <location>
        <begin position="61"/>
        <end position="309"/>
    </location>
</feature>
<keyword evidence="1" id="KW-0472">Membrane</keyword>
<dbReference type="GO" id="GO:0031505">
    <property type="term" value="P:fungal-type cell wall organization"/>
    <property type="evidence" value="ECO:0007669"/>
    <property type="project" value="TreeGrafter"/>
</dbReference>
<dbReference type="InterPro" id="IPR013320">
    <property type="entry name" value="ConA-like_dom_sf"/>
</dbReference>
<sequence length="412" mass="45593">MKSFKTILFFVSLIHLTLDVEAFCKNFGKTCPEEAPCCNKGWCSNDPKFCSTGCEPQNSFNDKSCYPRPPCRNLEDDFSNNRLVNANDFDGNPKSADWTSDFTPDYARYENGNLAMDLKLDKTKKNEQGNYQGFGATVSTTFFMLYGTVTARIKTASTSKGVVTSLVVSNNTINSIGDEIDYEWVGLDPTEVQSNFYWNGTLDYTKGAHHQVGVDTTTEYHNYTIEWLPDTLTWMVDGKSLRTVTKESTWDEAAKVYKYPSVDSRVSFSIWDGGMGQQGTADWAGGPTDWSVENKVYTMYVDSISIKCNTPSPDDYVWPPEGYGPPSKTKNIEGAKPAYTTLGEGQPLKTGNPDDPEIIGGASATDYNGSQIKKLAVPIGIVSGLVLGSAAVFFVWRMFFKKPKEVNPQGKA</sequence>
<reference evidence="4" key="1">
    <citation type="submission" date="2022-08" db="EMBL/GenBank/DDBJ databases">
        <authorList>
            <person name="Kallberg Y."/>
            <person name="Tangrot J."/>
            <person name="Rosling A."/>
        </authorList>
    </citation>
    <scope>NUCLEOTIDE SEQUENCE</scope>
    <source>
        <strain evidence="4">Wild A</strain>
    </source>
</reference>
<evidence type="ECO:0000259" key="3">
    <source>
        <dbReference type="PROSITE" id="PS51762"/>
    </source>
</evidence>
<accession>A0A9W4SQB3</accession>
<evidence type="ECO:0000313" key="5">
    <source>
        <dbReference type="Proteomes" id="UP001153678"/>
    </source>
</evidence>